<dbReference type="Gene3D" id="3.10.20.410">
    <property type="match status" value="1"/>
</dbReference>
<dbReference type="KEGG" id="izh:FEM41_01405"/>
<dbReference type="SUPFAM" id="SSF141729">
    <property type="entry name" value="FimD N-terminal domain-like"/>
    <property type="match status" value="1"/>
</dbReference>
<keyword evidence="5 11" id="KW-1029">Fimbrium biogenesis</keyword>
<name>A0A4P8YQI6_9ENTR</name>
<dbReference type="PROSITE" id="PS01151">
    <property type="entry name" value="FIMBRIAL_USHER"/>
    <property type="match status" value="1"/>
</dbReference>
<evidence type="ECO:0000256" key="2">
    <source>
        <dbReference type="ARBA" id="ARBA00008064"/>
    </source>
</evidence>
<organism evidence="15 16">
    <name type="scientific">Jejubacter calystegiae</name>
    <dbReference type="NCBI Taxonomy" id="2579935"/>
    <lineage>
        <taxon>Bacteria</taxon>
        <taxon>Pseudomonadati</taxon>
        <taxon>Pseudomonadota</taxon>
        <taxon>Gammaproteobacteria</taxon>
        <taxon>Enterobacterales</taxon>
        <taxon>Enterobacteriaceae</taxon>
        <taxon>Jejubacter</taxon>
    </lineage>
</organism>
<evidence type="ECO:0000256" key="6">
    <source>
        <dbReference type="ARBA" id="ARBA00022692"/>
    </source>
</evidence>
<keyword evidence="8 11" id="KW-0472">Membrane</keyword>
<dbReference type="InterPro" id="IPR018030">
    <property type="entry name" value="Fimbrial_membr_usher_CS"/>
</dbReference>
<accession>A0A4P8YQI6</accession>
<dbReference type="InterPro" id="IPR025949">
    <property type="entry name" value="PapC-like_C"/>
</dbReference>
<dbReference type="Pfam" id="PF13953">
    <property type="entry name" value="PapC_C"/>
    <property type="match status" value="1"/>
</dbReference>
<dbReference type="OrthoDB" id="6554712at2"/>
<evidence type="ECO:0000313" key="16">
    <source>
        <dbReference type="Proteomes" id="UP000302163"/>
    </source>
</evidence>
<feature type="signal peptide" evidence="12">
    <location>
        <begin position="1"/>
        <end position="28"/>
    </location>
</feature>
<feature type="domain" description="PapC-like C-terminal" evidence="13">
    <location>
        <begin position="768"/>
        <end position="834"/>
    </location>
</feature>
<evidence type="ECO:0000256" key="1">
    <source>
        <dbReference type="ARBA" id="ARBA00004571"/>
    </source>
</evidence>
<keyword evidence="10 11" id="KW-0998">Cell outer membrane</keyword>
<dbReference type="Proteomes" id="UP000302163">
    <property type="component" value="Chromosome"/>
</dbReference>
<dbReference type="Gene3D" id="2.60.40.3110">
    <property type="match status" value="1"/>
</dbReference>
<evidence type="ECO:0000256" key="10">
    <source>
        <dbReference type="ARBA" id="ARBA00023237"/>
    </source>
</evidence>
<dbReference type="InterPro" id="IPR025885">
    <property type="entry name" value="PapC_N"/>
</dbReference>
<dbReference type="Pfam" id="PF13954">
    <property type="entry name" value="PapC_N"/>
    <property type="match status" value="1"/>
</dbReference>
<dbReference type="InterPro" id="IPR043142">
    <property type="entry name" value="PapC-like_C_sf"/>
</dbReference>
<dbReference type="AlphaFoldDB" id="A0A4P8YQI6"/>
<keyword evidence="16" id="KW-1185">Reference proteome</keyword>
<evidence type="ECO:0000256" key="3">
    <source>
        <dbReference type="ARBA" id="ARBA00022448"/>
    </source>
</evidence>
<dbReference type="Gene3D" id="2.60.40.2070">
    <property type="match status" value="1"/>
</dbReference>
<evidence type="ECO:0000259" key="14">
    <source>
        <dbReference type="Pfam" id="PF13954"/>
    </source>
</evidence>
<dbReference type="GO" id="GO:0009297">
    <property type="term" value="P:pilus assembly"/>
    <property type="evidence" value="ECO:0007669"/>
    <property type="project" value="InterPro"/>
</dbReference>
<dbReference type="FunFam" id="2.60.40.2610:FF:000001">
    <property type="entry name" value="Outer membrane fimbrial usher protein"/>
    <property type="match status" value="1"/>
</dbReference>
<dbReference type="GO" id="GO:0009279">
    <property type="term" value="C:cell outer membrane"/>
    <property type="evidence" value="ECO:0007669"/>
    <property type="project" value="UniProtKB-SubCell"/>
</dbReference>
<dbReference type="Pfam" id="PF00577">
    <property type="entry name" value="Usher"/>
    <property type="match status" value="1"/>
</dbReference>
<gene>
    <name evidence="15" type="ORF">FEM41_01405</name>
</gene>
<evidence type="ECO:0000256" key="9">
    <source>
        <dbReference type="ARBA" id="ARBA00023157"/>
    </source>
</evidence>
<dbReference type="GO" id="GO:0015473">
    <property type="term" value="F:fimbrial usher porin activity"/>
    <property type="evidence" value="ECO:0007669"/>
    <property type="project" value="InterPro"/>
</dbReference>
<dbReference type="PANTHER" id="PTHR30451:SF21">
    <property type="entry name" value="FIMBRIAL USHER DOMAIN-CONTAINING PROTEIN YDET-RELATED"/>
    <property type="match status" value="1"/>
</dbReference>
<reference evidence="15 16" key="1">
    <citation type="submission" date="2019-05" db="EMBL/GenBank/DDBJ databases">
        <title>Complete genome sequence of Izhakiella calystegiae KSNA2, an endophyte isolated from beach morning glory (Calystegia soldanella).</title>
        <authorList>
            <person name="Jiang L."/>
            <person name="Jeong J.C."/>
            <person name="Kim C.Y."/>
            <person name="Kim D.H."/>
            <person name="Kim S.W."/>
            <person name="Lee j."/>
        </authorList>
    </citation>
    <scope>NUCLEOTIDE SEQUENCE [LARGE SCALE GENOMIC DNA]</scope>
    <source>
        <strain evidence="15 16">KSNA2</strain>
    </source>
</reference>
<evidence type="ECO:0000259" key="13">
    <source>
        <dbReference type="Pfam" id="PF13953"/>
    </source>
</evidence>
<feature type="domain" description="PapC N-terminal" evidence="14">
    <location>
        <begin position="31"/>
        <end position="176"/>
    </location>
</feature>
<feature type="chain" id="PRO_5020629942" evidence="12">
    <location>
        <begin position="29"/>
        <end position="849"/>
    </location>
</feature>
<evidence type="ECO:0000256" key="8">
    <source>
        <dbReference type="ARBA" id="ARBA00023136"/>
    </source>
</evidence>
<evidence type="ECO:0000256" key="11">
    <source>
        <dbReference type="RuleBase" id="RU003884"/>
    </source>
</evidence>
<dbReference type="PANTHER" id="PTHR30451">
    <property type="entry name" value="OUTER MEMBRANE USHER PROTEIN"/>
    <property type="match status" value="1"/>
</dbReference>
<dbReference type="InterPro" id="IPR042186">
    <property type="entry name" value="FimD_plug_dom"/>
</dbReference>
<sequence>MAVAEYKKISSMLLGILFASGMTTQALAKAQFNPALLERQGSDRPRVDLSAFEEDAQQPGIYHVDVVVNRQDQETRDIAFMLKADTDGKKRLWPCLSEDDLIRYGVRVDGFPSLNAAAKCVDLNAIPDADAQLIFSEQRLILSIPQAAMTNQARGYVPPEKWDEGISAFWLNYSFSGANYYAKKPGARDSDNQYLNVRPSLNIGPWRLRNYTTWSRSSHGDSHWDTIYTFLQRDIVALKSQLTLGESSSPSDIYDSVSFRGVQLASDDEMLPDSLKGYAPVVRGIARTNAQVIIRQNGYIIYQSYVAPGAFTISDMYPTGGSGDLYITIKEADGTEQHMVVPFASVPVLQREGRMKYSLTSGTYRSYQNNNSEHTFFTQGTGIWGLPYGFTIYGGTQLSSRYQSVVGGLGKNLGMLGALSLDMTQSWGKPKDEGRQQGQSWRVRYSKNFVDTGTNFAIAGYRYSTRGFYTLNEVMDSWYNSDEDYGLWQERRRNRAEMTLSQNLWQGAGALTFSLIGEDYWNNSRQMRSVSVGYNNSWEGISYSVNYSYNRNSYKQDIGFDEHSGRVYDKDQILAFSINIPLERWLSNTWASYSINTQRHGDTSQTVGLNGTALADNNLNWSVQESRTNHGEGSGGNLNADYQATYGEVNAGYAWDKNSRRVSYGIKGAAMLHEDGITLSQPLGETVALVKAPGVSSTRVINQTGVKTDFRGYTVVPYMSAYRRNEIALDPETLADNVELEQTTRSVVPTRGAVVRADFSGRVGQRVMVKLTRPNGLPVPFGATVTPEGEGSSYSSIVGDDGEVYLSGLQESGTLGVSWGNTADSQCRASYRITSDGSPGLQKVAAECR</sequence>
<keyword evidence="7 12" id="KW-0732">Signal</keyword>
<comment type="similarity">
    <text evidence="2 11">Belongs to the fimbrial export usher family.</text>
</comment>
<dbReference type="InterPro" id="IPR000015">
    <property type="entry name" value="Fimb_usher"/>
</dbReference>
<evidence type="ECO:0000256" key="7">
    <source>
        <dbReference type="ARBA" id="ARBA00022729"/>
    </source>
</evidence>
<keyword evidence="6 11" id="KW-0812">Transmembrane</keyword>
<protein>
    <submittedName>
        <fullName evidence="15">Fimbrial biogenesis outer membrane usher protein</fullName>
    </submittedName>
</protein>
<keyword evidence="3 11" id="KW-0813">Transport</keyword>
<evidence type="ECO:0000313" key="15">
    <source>
        <dbReference type="EMBL" id="QCT22573.1"/>
    </source>
</evidence>
<evidence type="ECO:0000256" key="5">
    <source>
        <dbReference type="ARBA" id="ARBA00022558"/>
    </source>
</evidence>
<dbReference type="InterPro" id="IPR037224">
    <property type="entry name" value="PapC_N_sf"/>
</dbReference>
<dbReference type="FunFam" id="3.10.20.410:FF:000001">
    <property type="entry name" value="Fimbrial outer membrane usher protein"/>
    <property type="match status" value="1"/>
</dbReference>
<comment type="subcellular location">
    <subcellularLocation>
        <location evidence="1 11">Cell outer membrane</location>
        <topology evidence="1 11">Multi-pass membrane protein</topology>
    </subcellularLocation>
</comment>
<evidence type="ECO:0000256" key="4">
    <source>
        <dbReference type="ARBA" id="ARBA00022452"/>
    </source>
</evidence>
<evidence type="ECO:0000256" key="12">
    <source>
        <dbReference type="SAM" id="SignalP"/>
    </source>
</evidence>
<dbReference type="EMBL" id="CP040428">
    <property type="protein sequence ID" value="QCT22573.1"/>
    <property type="molecule type" value="Genomic_DNA"/>
</dbReference>
<dbReference type="FunFam" id="2.60.40.3110:FF:000001">
    <property type="entry name" value="Putative fimbrial outer membrane usher"/>
    <property type="match status" value="1"/>
</dbReference>
<dbReference type="Gene3D" id="2.60.40.2610">
    <property type="entry name" value="Outer membrane usher protein FimD, plug domain"/>
    <property type="match status" value="1"/>
</dbReference>
<dbReference type="RefSeq" id="WP_138099080.1">
    <property type="nucleotide sequence ID" value="NZ_CP040428.1"/>
</dbReference>
<keyword evidence="9" id="KW-1015">Disulfide bond</keyword>
<keyword evidence="4" id="KW-1134">Transmembrane beta strand</keyword>
<proteinExistence type="inferred from homology"/>